<keyword evidence="2" id="KW-1185">Reference proteome</keyword>
<comment type="caution">
    <text evidence="1">The sequence shown here is derived from an EMBL/GenBank/DDBJ whole genome shotgun (WGS) entry which is preliminary data.</text>
</comment>
<accession>A0AAD5YLQ2</accession>
<gene>
    <name evidence="1" type="ORF">NLI96_g735</name>
</gene>
<reference evidence="1" key="1">
    <citation type="submission" date="2022-07" db="EMBL/GenBank/DDBJ databases">
        <title>Genome Sequence of Physisporinus lineatus.</title>
        <authorList>
            <person name="Buettner E."/>
        </authorList>
    </citation>
    <scope>NUCLEOTIDE SEQUENCE</scope>
    <source>
        <strain evidence="1">VT162</strain>
    </source>
</reference>
<name>A0AAD5YLQ2_9APHY</name>
<evidence type="ECO:0000313" key="2">
    <source>
        <dbReference type="Proteomes" id="UP001212997"/>
    </source>
</evidence>
<proteinExistence type="predicted"/>
<organism evidence="1 2">
    <name type="scientific">Meripilus lineatus</name>
    <dbReference type="NCBI Taxonomy" id="2056292"/>
    <lineage>
        <taxon>Eukaryota</taxon>
        <taxon>Fungi</taxon>
        <taxon>Dikarya</taxon>
        <taxon>Basidiomycota</taxon>
        <taxon>Agaricomycotina</taxon>
        <taxon>Agaricomycetes</taxon>
        <taxon>Polyporales</taxon>
        <taxon>Meripilaceae</taxon>
        <taxon>Meripilus</taxon>
    </lineage>
</organism>
<evidence type="ECO:0000313" key="1">
    <source>
        <dbReference type="EMBL" id="KAJ3491393.1"/>
    </source>
</evidence>
<sequence length="182" mass="20499">MAAIHDILQQCVHTLQFLSLVLGSDLSDPFGFKIPSLTSHLSLEYLEINGVKIGYLSTFASHLPQLISSSVVYFHLGLDGKPSSIFCEESISSWKNVDDTLSDPRFKQLDRFVVSVYPPLPTNTKEFSDHGDLRAILRAAMPKSYKRGILWWKKTIDGKISRISQGDSSELDIAKIKDFYFL</sequence>
<protein>
    <submittedName>
        <fullName evidence="1">Uncharacterized protein</fullName>
    </submittedName>
</protein>
<dbReference type="Proteomes" id="UP001212997">
    <property type="component" value="Unassembled WGS sequence"/>
</dbReference>
<dbReference type="AlphaFoldDB" id="A0AAD5YLQ2"/>
<dbReference type="EMBL" id="JANAWD010000013">
    <property type="protein sequence ID" value="KAJ3491393.1"/>
    <property type="molecule type" value="Genomic_DNA"/>
</dbReference>